<dbReference type="PANTHER" id="PTHR43591">
    <property type="entry name" value="METHYLTRANSFERASE"/>
    <property type="match status" value="1"/>
</dbReference>
<dbReference type="EMBL" id="LWQT01000051">
    <property type="protein sequence ID" value="OAN50678.1"/>
    <property type="molecule type" value="Genomic_DNA"/>
</dbReference>
<evidence type="ECO:0000259" key="1">
    <source>
        <dbReference type="Pfam" id="PF13649"/>
    </source>
</evidence>
<gene>
    <name evidence="2" type="ORF">A6A04_17610</name>
</gene>
<dbReference type="STRING" id="1285242.A6A04_17610"/>
<keyword evidence="3" id="KW-1185">Reference proteome</keyword>
<comment type="caution">
    <text evidence="2">The sequence shown here is derived from an EMBL/GenBank/DDBJ whole genome shotgun (WGS) entry which is preliminary data.</text>
</comment>
<dbReference type="Gene3D" id="3.40.50.150">
    <property type="entry name" value="Vaccinia Virus protein VP39"/>
    <property type="match status" value="1"/>
</dbReference>
<dbReference type="GO" id="GO:0032259">
    <property type="term" value="P:methylation"/>
    <property type="evidence" value="ECO:0007669"/>
    <property type="project" value="UniProtKB-KW"/>
</dbReference>
<evidence type="ECO:0000313" key="3">
    <source>
        <dbReference type="Proteomes" id="UP000078428"/>
    </source>
</evidence>
<dbReference type="Proteomes" id="UP000078428">
    <property type="component" value="Unassembled WGS sequence"/>
</dbReference>
<protein>
    <submittedName>
        <fullName evidence="2">SAM-dependent methyltransferase</fullName>
    </submittedName>
</protein>
<dbReference type="CDD" id="cd02440">
    <property type="entry name" value="AdoMet_MTases"/>
    <property type="match status" value="1"/>
</dbReference>
<keyword evidence="2" id="KW-0489">Methyltransferase</keyword>
<name>A0A178MRE1_9PROT</name>
<keyword evidence="2" id="KW-0808">Transferase</keyword>
<dbReference type="InterPro" id="IPR029063">
    <property type="entry name" value="SAM-dependent_MTases_sf"/>
</dbReference>
<dbReference type="GO" id="GO:0008168">
    <property type="term" value="F:methyltransferase activity"/>
    <property type="evidence" value="ECO:0007669"/>
    <property type="project" value="UniProtKB-KW"/>
</dbReference>
<sequence>MDIRSAFDAAAQSYDAERRSLIPCFDEFYGAAVDLVAEMAPPKPRILDLGAGTGLLSALVAQARPDAEFVLSDLSEAMLEQARRRFAGTTVTASFRVMDHLSLADEAAFDVVMSALSIHHLEDPDKRALYAACARALKPGGLFLNADQVAGDTATMEDRYWRHWFDAVKASGLAQDRIEAAIHRQSFDRRAPLAPQLDWLRQAGLAEVECRTKNVSFAVLCGIRE</sequence>
<proteinExistence type="predicted"/>
<dbReference type="Pfam" id="PF13649">
    <property type="entry name" value="Methyltransf_25"/>
    <property type="match status" value="1"/>
</dbReference>
<dbReference type="AlphaFoldDB" id="A0A178MRE1"/>
<dbReference type="InterPro" id="IPR041698">
    <property type="entry name" value="Methyltransf_25"/>
</dbReference>
<feature type="domain" description="Methyltransferase" evidence="1">
    <location>
        <begin position="46"/>
        <end position="141"/>
    </location>
</feature>
<dbReference type="SUPFAM" id="SSF53335">
    <property type="entry name" value="S-adenosyl-L-methionine-dependent methyltransferases"/>
    <property type="match status" value="1"/>
</dbReference>
<evidence type="ECO:0000313" key="2">
    <source>
        <dbReference type="EMBL" id="OAN50678.1"/>
    </source>
</evidence>
<reference evidence="2 3" key="1">
    <citation type="submission" date="2016-04" db="EMBL/GenBank/DDBJ databases">
        <title>Draft genome sequence of freshwater magnetotactic bacteria Magnetospirillum marisnigri SP-1 and Magnetospirillum moscoviense BB-1.</title>
        <authorList>
            <person name="Koziaeva V."/>
            <person name="Dziuba M.V."/>
            <person name="Ivanov T.M."/>
            <person name="Kuznetsov B."/>
            <person name="Grouzdev D.S."/>
        </authorList>
    </citation>
    <scope>NUCLEOTIDE SEQUENCE [LARGE SCALE GENOMIC DNA]</scope>
    <source>
        <strain evidence="2 3">SP-1</strain>
    </source>
</reference>
<organism evidence="2 3">
    <name type="scientific">Paramagnetospirillum marisnigri</name>
    <dbReference type="NCBI Taxonomy" id="1285242"/>
    <lineage>
        <taxon>Bacteria</taxon>
        <taxon>Pseudomonadati</taxon>
        <taxon>Pseudomonadota</taxon>
        <taxon>Alphaproteobacteria</taxon>
        <taxon>Rhodospirillales</taxon>
        <taxon>Magnetospirillaceae</taxon>
        <taxon>Paramagnetospirillum</taxon>
    </lineage>
</organism>
<accession>A0A178MRE1</accession>